<dbReference type="PANTHER" id="PTHR45586:SF1">
    <property type="entry name" value="LIPOPOLYSACCHARIDE ASSEMBLY PROTEIN B"/>
    <property type="match status" value="1"/>
</dbReference>
<keyword evidence="1" id="KW-0677">Repeat</keyword>
<feature type="repeat" description="TPR" evidence="3">
    <location>
        <begin position="38"/>
        <end position="71"/>
    </location>
</feature>
<reference evidence="6" key="1">
    <citation type="submission" date="2016-04" db="EMBL/GenBank/DDBJ databases">
        <authorList>
            <person name="Tabuchi Yagui T.R."/>
        </authorList>
    </citation>
    <scope>NUCLEOTIDE SEQUENCE [LARGE SCALE GENOMIC DNA]</scope>
</reference>
<proteinExistence type="predicted"/>
<dbReference type="Gene3D" id="1.25.40.10">
    <property type="entry name" value="Tetratricopeptide repeat domain"/>
    <property type="match status" value="4"/>
</dbReference>
<dbReference type="Pfam" id="PF00535">
    <property type="entry name" value="Glycos_transf_2"/>
    <property type="match status" value="1"/>
</dbReference>
<dbReference type="Gene3D" id="3.90.550.10">
    <property type="entry name" value="Spore Coat Polysaccharide Biosynthesis Protein SpsA, Chain A"/>
    <property type="match status" value="1"/>
</dbReference>
<dbReference type="Pfam" id="PF00515">
    <property type="entry name" value="TPR_1"/>
    <property type="match status" value="1"/>
</dbReference>
<dbReference type="InterPro" id="IPR029044">
    <property type="entry name" value="Nucleotide-diphossugar_trans"/>
</dbReference>
<keyword evidence="2 3" id="KW-0802">TPR repeat</keyword>
<dbReference type="InterPro" id="IPR011990">
    <property type="entry name" value="TPR-like_helical_dom_sf"/>
</dbReference>
<protein>
    <recommendedName>
        <fullName evidence="4">Glycosyltransferase 2-like domain-containing protein</fullName>
    </recommendedName>
</protein>
<feature type="repeat" description="TPR" evidence="3">
    <location>
        <begin position="233"/>
        <end position="266"/>
    </location>
</feature>
<dbReference type="SMART" id="SM00028">
    <property type="entry name" value="TPR"/>
    <property type="match status" value="7"/>
</dbReference>
<evidence type="ECO:0000256" key="2">
    <source>
        <dbReference type="ARBA" id="ARBA00022803"/>
    </source>
</evidence>
<evidence type="ECO:0000256" key="1">
    <source>
        <dbReference type="ARBA" id="ARBA00022737"/>
    </source>
</evidence>
<feature type="repeat" description="TPR" evidence="3">
    <location>
        <begin position="72"/>
        <end position="105"/>
    </location>
</feature>
<dbReference type="Pfam" id="PF13424">
    <property type="entry name" value="TPR_12"/>
    <property type="match status" value="1"/>
</dbReference>
<dbReference type="EMBL" id="LXQE01000136">
    <property type="protein sequence ID" value="RCJ37762.1"/>
    <property type="molecule type" value="Genomic_DNA"/>
</dbReference>
<evidence type="ECO:0000256" key="3">
    <source>
        <dbReference type="PROSITE-ProRule" id="PRU00339"/>
    </source>
</evidence>
<dbReference type="SUPFAM" id="SSF48439">
    <property type="entry name" value="Protein prenylyltransferase"/>
    <property type="match status" value="1"/>
</dbReference>
<name>A0A367RR14_NOSPU</name>
<dbReference type="AlphaFoldDB" id="A0A367RR14"/>
<feature type="repeat" description="TPR" evidence="3">
    <location>
        <begin position="106"/>
        <end position="139"/>
    </location>
</feature>
<evidence type="ECO:0000313" key="6">
    <source>
        <dbReference type="Proteomes" id="UP000252085"/>
    </source>
</evidence>
<dbReference type="PROSITE" id="PS50005">
    <property type="entry name" value="TPR"/>
    <property type="match status" value="5"/>
</dbReference>
<dbReference type="SUPFAM" id="SSF53448">
    <property type="entry name" value="Nucleotide-diphospho-sugar transferases"/>
    <property type="match status" value="1"/>
</dbReference>
<organism evidence="5 6">
    <name type="scientific">Nostoc punctiforme NIES-2108</name>
    <dbReference type="NCBI Taxonomy" id="1356359"/>
    <lineage>
        <taxon>Bacteria</taxon>
        <taxon>Bacillati</taxon>
        <taxon>Cyanobacteriota</taxon>
        <taxon>Cyanophyceae</taxon>
        <taxon>Nostocales</taxon>
        <taxon>Nostocaceae</taxon>
        <taxon>Nostoc</taxon>
    </lineage>
</organism>
<dbReference type="CDD" id="cd00761">
    <property type="entry name" value="Glyco_tranf_GTA_type"/>
    <property type="match status" value="1"/>
</dbReference>
<dbReference type="Proteomes" id="UP000252085">
    <property type="component" value="Unassembled WGS sequence"/>
</dbReference>
<dbReference type="InterPro" id="IPR019734">
    <property type="entry name" value="TPR_rpt"/>
</dbReference>
<gene>
    <name evidence="5" type="ORF">A6769_12790</name>
</gene>
<dbReference type="Pfam" id="PF14559">
    <property type="entry name" value="TPR_19"/>
    <property type="match status" value="1"/>
</dbReference>
<sequence length="661" mass="74510">MTTIAESLQIASKHHRANDLTKAEQLYRQILEKEPNHPEALYGLGILAQQVGQFQNAEQFLNELLQIQPNSVKAWFSLGNLYQAQGQLPAAVEAYQQAIALKTDSAPLYNNLGYTLQLQGKWEEAVACYQKSLELQPNCIEADANLGNALHAQGKLSSQQQAQYGKLNNELGRSRHQVKDLKTAVAYYRVAIALQPDLLDAHYNLGIALQQQGDFEEAVASYQKILELYPHNGEIYFKLGKIYQDQNKLPEAISAYQQGLKLTNPHYLKAFVADAETDKHEEVPITPELPQEEVIVRNYKFPKIPAVVAGEKKRPFWSVVIPAYKRTDYLLECLASVLAQWTGEEEMEILVMDNASTPPLFDLVNSIGRGIVNYYRNSQNIGLAGNHNTGITLSRGQWIHILHDDDYVLPGFYSQLKQSLEDCSDCVGTAFTGFDNINEKGVFLSKGDICDWYGEHRGIIQDWLLQIVVTNPLRPSAIVVRRQTYERLGGYCSELSDLNGWEVCKRIATFYDCWYEPKILACYRVDTSWYTNKMSNDLFLTGNHAVFLRRAIEITESYLPDDLCTEMTAKARSYNFEYLLESKVIIPLRAGNLTGALRMLQEALKIDCSPQAIAKLFAWLTKDEAAPLRNEIATKLLAIPGENILDNTPTELKSPQTAIVA</sequence>
<evidence type="ECO:0000313" key="5">
    <source>
        <dbReference type="EMBL" id="RCJ37762.1"/>
    </source>
</evidence>
<dbReference type="PROSITE" id="PS50293">
    <property type="entry name" value="TPR_REGION"/>
    <property type="match status" value="3"/>
</dbReference>
<feature type="domain" description="Glycosyltransferase 2-like" evidence="4">
    <location>
        <begin position="318"/>
        <end position="433"/>
    </location>
</feature>
<accession>A0A367RR14</accession>
<comment type="caution">
    <text evidence="5">The sequence shown here is derived from an EMBL/GenBank/DDBJ whole genome shotgun (WGS) entry which is preliminary data.</text>
</comment>
<feature type="repeat" description="TPR" evidence="3">
    <location>
        <begin position="199"/>
        <end position="232"/>
    </location>
</feature>
<evidence type="ECO:0000259" key="4">
    <source>
        <dbReference type="Pfam" id="PF00535"/>
    </source>
</evidence>
<dbReference type="InterPro" id="IPR051012">
    <property type="entry name" value="CellSynth/LPSAsmb/PSIAsmb"/>
</dbReference>
<dbReference type="InterPro" id="IPR001173">
    <property type="entry name" value="Glyco_trans_2-like"/>
</dbReference>
<dbReference type="Pfam" id="PF13374">
    <property type="entry name" value="TPR_10"/>
    <property type="match status" value="1"/>
</dbReference>
<dbReference type="PANTHER" id="PTHR45586">
    <property type="entry name" value="TPR REPEAT-CONTAINING PROTEIN PA4667"/>
    <property type="match status" value="1"/>
</dbReference>